<dbReference type="PANTHER" id="PTHR47216">
    <property type="match status" value="1"/>
</dbReference>
<dbReference type="AlphaFoldDB" id="A0A1H7ZAX0"/>
<evidence type="ECO:0000313" key="3">
    <source>
        <dbReference type="Proteomes" id="UP000198553"/>
    </source>
</evidence>
<dbReference type="Gene3D" id="3.90.190.10">
    <property type="entry name" value="Protein tyrosine phosphatase superfamily"/>
    <property type="match status" value="1"/>
</dbReference>
<gene>
    <name evidence="2" type="ORF">SAMN05192533_103329</name>
</gene>
<dbReference type="Proteomes" id="UP000198553">
    <property type="component" value="Unassembled WGS sequence"/>
</dbReference>
<sequence>MSEKNYQALIKDRVFIGGADDVQDVMETEKADVIFDLRAEAPTENSDFNRIHRPIVDDKENQEESVKQAIDHVLDAYHKGKKVYFHCGGGSNRTGTVAIGTLLALGEANTIDEAEAKAQSVRPKIKVKPEMKEALKRIFPEA</sequence>
<dbReference type="PANTHER" id="PTHR47216:SF4">
    <property type="entry name" value="OS01G0859400 PROTEIN"/>
    <property type="match status" value="1"/>
</dbReference>
<name>A0A1H7ZAX0_9BACI</name>
<dbReference type="RefSeq" id="WP_090742641.1">
    <property type="nucleotide sequence ID" value="NZ_FOBW01000003.1"/>
</dbReference>
<feature type="domain" description="Tyrosine specific protein phosphatases" evidence="1">
    <location>
        <begin position="64"/>
        <end position="133"/>
    </location>
</feature>
<dbReference type="PROSITE" id="PS50056">
    <property type="entry name" value="TYR_PHOSPHATASE_2"/>
    <property type="match status" value="1"/>
</dbReference>
<proteinExistence type="predicted"/>
<keyword evidence="3" id="KW-1185">Reference proteome</keyword>
<evidence type="ECO:0000313" key="2">
    <source>
        <dbReference type="EMBL" id="SEM55144.1"/>
    </source>
</evidence>
<dbReference type="InterPro" id="IPR000387">
    <property type="entry name" value="Tyr_Pase_dom"/>
</dbReference>
<accession>A0A1H7ZAX0</accession>
<dbReference type="PROSITE" id="PS00383">
    <property type="entry name" value="TYR_PHOSPHATASE_1"/>
    <property type="match status" value="1"/>
</dbReference>
<organism evidence="2 3">
    <name type="scientific">Mesobacillus persicus</name>
    <dbReference type="NCBI Taxonomy" id="930146"/>
    <lineage>
        <taxon>Bacteria</taxon>
        <taxon>Bacillati</taxon>
        <taxon>Bacillota</taxon>
        <taxon>Bacilli</taxon>
        <taxon>Bacillales</taxon>
        <taxon>Bacillaceae</taxon>
        <taxon>Mesobacillus</taxon>
    </lineage>
</organism>
<protein>
    <submittedName>
        <fullName evidence="2">Thioredoxin reductase (NADPH)</fullName>
    </submittedName>
</protein>
<dbReference type="InterPro" id="IPR000340">
    <property type="entry name" value="Dual-sp_phosphatase_cat-dom"/>
</dbReference>
<dbReference type="EMBL" id="FOBW01000003">
    <property type="protein sequence ID" value="SEM55144.1"/>
    <property type="molecule type" value="Genomic_DNA"/>
</dbReference>
<dbReference type="InterPro" id="IPR029021">
    <property type="entry name" value="Prot-tyrosine_phosphatase-like"/>
</dbReference>
<dbReference type="SUPFAM" id="SSF52799">
    <property type="entry name" value="(Phosphotyrosine protein) phosphatases II"/>
    <property type="match status" value="1"/>
</dbReference>
<dbReference type="InterPro" id="IPR016130">
    <property type="entry name" value="Tyr_Pase_AS"/>
</dbReference>
<dbReference type="OrthoDB" id="2081133at2"/>
<dbReference type="STRING" id="930146.SAMN05192533_103329"/>
<evidence type="ECO:0000259" key="1">
    <source>
        <dbReference type="PROSITE" id="PS50056"/>
    </source>
</evidence>
<reference evidence="3" key="1">
    <citation type="submission" date="2016-10" db="EMBL/GenBank/DDBJ databases">
        <authorList>
            <person name="Varghese N."/>
            <person name="Submissions S."/>
        </authorList>
    </citation>
    <scope>NUCLEOTIDE SEQUENCE [LARGE SCALE GENOMIC DNA]</scope>
    <source>
        <strain evidence="3">B48,IBRC-M 10115,DSM 25386,CECT 8001</strain>
    </source>
</reference>
<dbReference type="Pfam" id="PF00782">
    <property type="entry name" value="DSPc"/>
    <property type="match status" value="1"/>
</dbReference>